<keyword evidence="11" id="KW-0675">Receptor</keyword>
<dbReference type="CDD" id="cd14066">
    <property type="entry name" value="STKc_IRAK"/>
    <property type="match status" value="1"/>
</dbReference>
<dbReference type="Gene3D" id="3.80.10.10">
    <property type="entry name" value="Ribonuclease Inhibitor"/>
    <property type="match status" value="4"/>
</dbReference>
<dbReference type="GeneID" id="115733995"/>
<reference evidence="16" key="1">
    <citation type="submission" date="2025-05" db="UniProtKB">
        <authorList>
            <consortium name="RefSeq"/>
        </authorList>
    </citation>
    <scope>NUCLEOTIDE SEQUENCE [LARGE SCALE GENOMIC DNA]</scope>
</reference>
<dbReference type="Pfam" id="PF08263">
    <property type="entry name" value="LRRNT_2"/>
    <property type="match status" value="1"/>
</dbReference>
<evidence type="ECO:0000256" key="14">
    <source>
        <dbReference type="SAM" id="SignalP"/>
    </source>
</evidence>
<dbReference type="InterPro" id="IPR000719">
    <property type="entry name" value="Prot_kinase_dom"/>
</dbReference>
<dbReference type="InterPro" id="IPR013210">
    <property type="entry name" value="LRR_N_plant-typ"/>
</dbReference>
<dbReference type="PANTHER" id="PTHR48053">
    <property type="entry name" value="LEUCINE RICH REPEAT FAMILY PROTEIN, EXPRESSED"/>
    <property type="match status" value="1"/>
</dbReference>
<dbReference type="SMART" id="SM00369">
    <property type="entry name" value="LRR_TYP"/>
    <property type="match status" value="10"/>
</dbReference>
<sequence>MDSSPELKRVMMSLVAALALFTTFVIPLPAHASPAEAQALLHWKSSLRNHSVSSLSSWTPSPRNATSSGSTASPCAWYGIFCNRAGSVIRVNLTGANVEGTLDEFPFSSLSHLMFMDLSINNLFGHIPPQVGLLSNLTYLDLSINRFSGKIPPEIGCLTKLEVLHLVSNELNGSIPLEIGQLHLLNEVALYSNQLKGSIPPSLGNLSKLSILYVYDNYLSGSIPPEMGNMTNLEVLHMDTNSLRGPIPSTLGNLIKLRELHLFANNLTGSIPLKLGNLNLLSSLSLYHNNLTGSIPRTFGNLTELALLYLYGNQLSGHIPDEIGNLHAMGDLELSRNHFTGPIPSSLGQLTNLLYLFLRENQLSGSIPGSLGDLKNLTVLELDANQLIGSLPKKLCRGGLLQNLTVSGNNLTGSIPRSLRNCTSLVRVRLEENQLTGNISETFGVLPNLNFIDMSFNNFYGEISTNWGSCMRLTDLRIAGNNITGSLPPEIGNATQLRAIDLSFNGLVGEVPKEFGKLTSLLNLNLRGNRISGSISPEIVSLSGLLTLDLSRNKLSMPIPQSIELSSNLFLLNLSNNQLSQHIPGQIGMLTHLSELDLSYNLLSGEIPAEFSKLQSLVKLDLSHNNLSGLIYKTFEAMPGLEKVDISHNEFEGPIPNTTAFQDAAKEALQGNSGLCGNVVGLEPCNPAVVDRKNSPVERRVFVIVFPLLGAVLLFIFFGIFCIFRRKKFHPTVEQAPKTTEVFSLSKYDGKILYEDIIEATGYFDEIYCIGRGGYGSVFKAKLRSGDTVAVKKLHQTADNGQTDQKEFLNEIGALTEIRHRNIVKLKGFCSHPQHSFLVYEYLDRGSLSTILSNEEEAERLDWNKRVNIVKGVAYALSYMHHDCNPPIVHRDISSNNILLDSEYEAHVSDFGTAKLLKLDTSNWSAVVGTYGYVAPELAYTMKVTEKCDVYSFGVVAIEVIKGRHPGDSISSLLAPLDMEISAVLRNLLDSRLPMPMPGVEDELLTIFKLAVDCLSANPQLRPSMETISQELSACSTTFHGLRNSETATDLVRDATSSSRSLDTSVGYVV</sequence>
<feature type="chain" id="PRO_5046922019" evidence="14">
    <location>
        <begin position="33"/>
        <end position="1070"/>
    </location>
</feature>
<keyword evidence="9 13" id="KW-1133">Transmembrane helix</keyword>
<feature type="signal peptide" evidence="14">
    <location>
        <begin position="1"/>
        <end position="32"/>
    </location>
</feature>
<dbReference type="AlphaFoldDB" id="A0A8B8NEL0"/>
<name>A0A8B8NEL0_9MYRT</name>
<keyword evidence="3" id="KW-0433">Leucine-rich repeat</keyword>
<dbReference type="RefSeq" id="XP_030520454.2">
    <property type="nucleotide sequence ID" value="XM_030664594.2"/>
</dbReference>
<dbReference type="GO" id="GO:0016020">
    <property type="term" value="C:membrane"/>
    <property type="evidence" value="ECO:0007669"/>
    <property type="project" value="UniProtKB-SubCell"/>
</dbReference>
<dbReference type="Pfam" id="PF00069">
    <property type="entry name" value="Pkinase"/>
    <property type="match status" value="1"/>
</dbReference>
<dbReference type="PROSITE" id="PS00109">
    <property type="entry name" value="PROTEIN_KINASE_TYR"/>
    <property type="match status" value="1"/>
</dbReference>
<evidence type="ECO:0000256" key="13">
    <source>
        <dbReference type="SAM" id="Phobius"/>
    </source>
</evidence>
<dbReference type="Pfam" id="PF00560">
    <property type="entry name" value="LRR_1"/>
    <property type="match status" value="11"/>
</dbReference>
<dbReference type="InterPro" id="IPR011009">
    <property type="entry name" value="Kinase-like_dom_sf"/>
</dbReference>
<dbReference type="GO" id="GO:0005524">
    <property type="term" value="F:ATP binding"/>
    <property type="evidence" value="ECO:0007669"/>
    <property type="project" value="UniProtKB-UniRule"/>
</dbReference>
<dbReference type="PROSITE" id="PS00107">
    <property type="entry name" value="PROTEIN_KINASE_ATP"/>
    <property type="match status" value="1"/>
</dbReference>
<dbReference type="SUPFAM" id="SSF52058">
    <property type="entry name" value="L domain-like"/>
    <property type="match status" value="1"/>
</dbReference>
<evidence type="ECO:0000313" key="16">
    <source>
        <dbReference type="Proteomes" id="UP000827889"/>
    </source>
</evidence>
<dbReference type="PANTHER" id="PTHR48053:SF139">
    <property type="entry name" value="LRR RECEPTOR-LIKE KINASE FAMILY PROTEIN"/>
    <property type="match status" value="1"/>
</dbReference>
<evidence type="ECO:0000256" key="10">
    <source>
        <dbReference type="ARBA" id="ARBA00023136"/>
    </source>
</evidence>
<dbReference type="Gene3D" id="1.10.510.10">
    <property type="entry name" value="Transferase(Phosphotransferase) domain 1"/>
    <property type="match status" value="1"/>
</dbReference>
<evidence type="ECO:0000256" key="5">
    <source>
        <dbReference type="ARBA" id="ARBA00022729"/>
    </source>
</evidence>
<evidence type="ECO:0000256" key="7">
    <source>
        <dbReference type="ARBA" id="ARBA00022741"/>
    </source>
</evidence>
<gene>
    <name evidence="17" type="primary">LOC115733995</name>
</gene>
<dbReference type="SUPFAM" id="SSF52047">
    <property type="entry name" value="RNI-like"/>
    <property type="match status" value="1"/>
</dbReference>
<evidence type="ECO:0000256" key="3">
    <source>
        <dbReference type="ARBA" id="ARBA00022614"/>
    </source>
</evidence>
<dbReference type="SUPFAM" id="SSF56112">
    <property type="entry name" value="Protein kinase-like (PK-like)"/>
    <property type="match status" value="1"/>
</dbReference>
<protein>
    <submittedName>
        <fullName evidence="17">MDIS1-interacting receptor like kinase 2-like</fullName>
    </submittedName>
</protein>
<dbReference type="Pfam" id="PF13855">
    <property type="entry name" value="LRR_8"/>
    <property type="match status" value="2"/>
</dbReference>
<keyword evidence="5 14" id="KW-0732">Signal</keyword>
<reference evidence="17" key="2">
    <citation type="submission" date="2025-08" db="UniProtKB">
        <authorList>
            <consortium name="RefSeq"/>
        </authorList>
    </citation>
    <scope>IDENTIFICATION</scope>
    <source>
        <tissue evidence="17">Leaf</tissue>
    </source>
</reference>
<keyword evidence="16" id="KW-1185">Reference proteome</keyword>
<keyword evidence="4 13" id="KW-0812">Transmembrane</keyword>
<keyword evidence="7 12" id="KW-0547">Nucleotide-binding</keyword>
<dbReference type="InterPro" id="IPR051716">
    <property type="entry name" value="Plant_RL_S/T_kinase"/>
</dbReference>
<evidence type="ECO:0000256" key="6">
    <source>
        <dbReference type="ARBA" id="ARBA00022737"/>
    </source>
</evidence>
<evidence type="ECO:0000259" key="15">
    <source>
        <dbReference type="PROSITE" id="PS50011"/>
    </source>
</evidence>
<organism evidence="16 17">
    <name type="scientific">Rhodamnia argentea</name>
    <dbReference type="NCBI Taxonomy" id="178133"/>
    <lineage>
        <taxon>Eukaryota</taxon>
        <taxon>Viridiplantae</taxon>
        <taxon>Streptophyta</taxon>
        <taxon>Embryophyta</taxon>
        <taxon>Tracheophyta</taxon>
        <taxon>Spermatophyta</taxon>
        <taxon>Magnoliopsida</taxon>
        <taxon>eudicotyledons</taxon>
        <taxon>Gunneridae</taxon>
        <taxon>Pentapetalae</taxon>
        <taxon>rosids</taxon>
        <taxon>malvids</taxon>
        <taxon>Myrtales</taxon>
        <taxon>Myrtaceae</taxon>
        <taxon>Myrtoideae</taxon>
        <taxon>Myrteae</taxon>
        <taxon>Australasian group</taxon>
        <taxon>Rhodamnia</taxon>
    </lineage>
</organism>
<keyword evidence="10 13" id="KW-0472">Membrane</keyword>
<feature type="transmembrane region" description="Helical" evidence="13">
    <location>
        <begin position="701"/>
        <end position="724"/>
    </location>
</feature>
<dbReference type="InterPro" id="IPR032675">
    <property type="entry name" value="LRR_dom_sf"/>
</dbReference>
<feature type="domain" description="Protein kinase" evidence="15">
    <location>
        <begin position="764"/>
        <end position="1039"/>
    </location>
</feature>
<dbReference type="Gene3D" id="3.30.200.20">
    <property type="entry name" value="Phosphorylase Kinase, domain 1"/>
    <property type="match status" value="1"/>
</dbReference>
<evidence type="ECO:0000256" key="9">
    <source>
        <dbReference type="ARBA" id="ARBA00022989"/>
    </source>
</evidence>
<dbReference type="InterPro" id="IPR017441">
    <property type="entry name" value="Protein_kinase_ATP_BS"/>
</dbReference>
<proteinExistence type="predicted"/>
<feature type="binding site" evidence="12">
    <location>
        <position position="793"/>
    </location>
    <ligand>
        <name>ATP</name>
        <dbReference type="ChEBI" id="CHEBI:30616"/>
    </ligand>
</feature>
<dbReference type="InterPro" id="IPR008266">
    <property type="entry name" value="Tyr_kinase_AS"/>
</dbReference>
<evidence type="ECO:0000256" key="11">
    <source>
        <dbReference type="ARBA" id="ARBA00023170"/>
    </source>
</evidence>
<evidence type="ECO:0000256" key="12">
    <source>
        <dbReference type="PROSITE-ProRule" id="PRU10141"/>
    </source>
</evidence>
<keyword evidence="8 12" id="KW-0067">ATP-binding</keyword>
<evidence type="ECO:0000256" key="8">
    <source>
        <dbReference type="ARBA" id="ARBA00022840"/>
    </source>
</evidence>
<dbReference type="PROSITE" id="PS50011">
    <property type="entry name" value="PROTEIN_KINASE_DOM"/>
    <property type="match status" value="1"/>
</dbReference>
<dbReference type="Proteomes" id="UP000827889">
    <property type="component" value="Chromosome 2"/>
</dbReference>
<accession>A0A8B8NEL0</accession>
<dbReference type="GO" id="GO:0004674">
    <property type="term" value="F:protein serine/threonine kinase activity"/>
    <property type="evidence" value="ECO:0007669"/>
    <property type="project" value="UniProtKB-KW"/>
</dbReference>
<evidence type="ECO:0000256" key="2">
    <source>
        <dbReference type="ARBA" id="ARBA00004479"/>
    </source>
</evidence>
<dbReference type="InterPro" id="IPR003591">
    <property type="entry name" value="Leu-rich_rpt_typical-subtyp"/>
</dbReference>
<dbReference type="InterPro" id="IPR001611">
    <property type="entry name" value="Leu-rich_rpt"/>
</dbReference>
<keyword evidence="6" id="KW-0677">Repeat</keyword>
<evidence type="ECO:0000256" key="4">
    <source>
        <dbReference type="ARBA" id="ARBA00022692"/>
    </source>
</evidence>
<comment type="subcellular location">
    <subcellularLocation>
        <location evidence="1">Cell membrane</location>
    </subcellularLocation>
    <subcellularLocation>
        <location evidence="2">Membrane</location>
        <topology evidence="2">Single-pass type I membrane protein</topology>
    </subcellularLocation>
</comment>
<evidence type="ECO:0000256" key="1">
    <source>
        <dbReference type="ARBA" id="ARBA00004236"/>
    </source>
</evidence>
<dbReference type="KEGG" id="rarg:115733995"/>
<evidence type="ECO:0000313" key="17">
    <source>
        <dbReference type="RefSeq" id="XP_030520454.2"/>
    </source>
</evidence>